<organism evidence="3 4">
    <name type="scientific">Amycolatopsis thermophila</name>
    <dbReference type="NCBI Taxonomy" id="206084"/>
    <lineage>
        <taxon>Bacteria</taxon>
        <taxon>Bacillati</taxon>
        <taxon>Actinomycetota</taxon>
        <taxon>Actinomycetes</taxon>
        <taxon>Pseudonocardiales</taxon>
        <taxon>Pseudonocardiaceae</taxon>
        <taxon>Amycolatopsis</taxon>
    </lineage>
</organism>
<comment type="caution">
    <text evidence="3">The sequence shown here is derived from an EMBL/GenBank/DDBJ whole genome shotgun (WGS) entry which is preliminary data.</text>
</comment>
<protein>
    <recommendedName>
        <fullName evidence="2">DUF7144 domain-containing protein</fullName>
    </recommendedName>
</protein>
<feature type="transmembrane region" description="Helical" evidence="1">
    <location>
        <begin position="90"/>
        <end position="106"/>
    </location>
</feature>
<gene>
    <name evidence="3" type="ORF">FB470_004959</name>
</gene>
<evidence type="ECO:0000259" key="2">
    <source>
        <dbReference type="Pfam" id="PF23636"/>
    </source>
</evidence>
<feature type="transmembrane region" description="Helical" evidence="1">
    <location>
        <begin position="12"/>
        <end position="42"/>
    </location>
</feature>
<dbReference type="InterPro" id="IPR055568">
    <property type="entry name" value="DUF7144"/>
</dbReference>
<feature type="transmembrane region" description="Helical" evidence="1">
    <location>
        <begin position="112"/>
        <end position="129"/>
    </location>
</feature>
<evidence type="ECO:0000256" key="1">
    <source>
        <dbReference type="SAM" id="Phobius"/>
    </source>
</evidence>
<keyword evidence="1" id="KW-0472">Membrane</keyword>
<dbReference type="EMBL" id="JAUSUT010000001">
    <property type="protein sequence ID" value="MDQ0380965.1"/>
    <property type="molecule type" value="Genomic_DNA"/>
</dbReference>
<dbReference type="Pfam" id="PF23636">
    <property type="entry name" value="DUF7144"/>
    <property type="match status" value="1"/>
</dbReference>
<keyword evidence="4" id="KW-1185">Reference proteome</keyword>
<name>A0ABU0F1I8_9PSEU</name>
<dbReference type="Proteomes" id="UP001229651">
    <property type="component" value="Unassembled WGS sequence"/>
</dbReference>
<feature type="domain" description="DUF7144" evidence="2">
    <location>
        <begin position="18"/>
        <end position="133"/>
    </location>
</feature>
<proteinExistence type="predicted"/>
<reference evidence="3 4" key="1">
    <citation type="submission" date="2023-07" db="EMBL/GenBank/DDBJ databases">
        <title>Sequencing the genomes of 1000 actinobacteria strains.</title>
        <authorList>
            <person name="Klenk H.-P."/>
        </authorList>
    </citation>
    <scope>NUCLEOTIDE SEQUENCE [LARGE SCALE GENOMIC DNA]</scope>
    <source>
        <strain evidence="3 4">DSM 45805</strain>
    </source>
</reference>
<sequence length="139" mass="14394">MSSTSARRPRTAAVWTGWVVFGGIMMVLLGLFHAVEGLVAVFDAGYYLVDPSGMVVGASYDTWGWLYFGLGVVVVAVGCGVLAGNRVAQIAGAVLAGLSALAHLAFVPAYPVWSLIIIVLDVVVIYALVAHGRETAAAG</sequence>
<keyword evidence="1" id="KW-0812">Transmembrane</keyword>
<keyword evidence="1" id="KW-1133">Transmembrane helix</keyword>
<dbReference type="RefSeq" id="WP_306995278.1">
    <property type="nucleotide sequence ID" value="NZ_JAUSUT010000001.1"/>
</dbReference>
<evidence type="ECO:0000313" key="3">
    <source>
        <dbReference type="EMBL" id="MDQ0380965.1"/>
    </source>
</evidence>
<feature type="transmembrane region" description="Helical" evidence="1">
    <location>
        <begin position="62"/>
        <end position="83"/>
    </location>
</feature>
<evidence type="ECO:0000313" key="4">
    <source>
        <dbReference type="Proteomes" id="UP001229651"/>
    </source>
</evidence>
<accession>A0ABU0F1I8</accession>